<feature type="transmembrane region" description="Helical" evidence="2">
    <location>
        <begin position="116"/>
        <end position="134"/>
    </location>
</feature>
<dbReference type="RefSeq" id="WP_012739579.1">
    <property type="nucleotide sequence ID" value="NC_012778.1"/>
</dbReference>
<keyword evidence="2" id="KW-0812">Transmembrane</keyword>
<feature type="region of interest" description="Disordered" evidence="1">
    <location>
        <begin position="40"/>
        <end position="103"/>
    </location>
</feature>
<gene>
    <name evidence="3" type="ordered locus">EUBELI_01349</name>
</gene>
<keyword evidence="4" id="KW-1185">Reference proteome</keyword>
<dbReference type="SUPFAM" id="SSF50969">
    <property type="entry name" value="YVTN repeat-like/Quinoprotein amine dehydrogenase"/>
    <property type="match status" value="1"/>
</dbReference>
<sequence>MLCTKCGQEYEGSQCPRCDGPVILVNNSDYLARRKAYEEKQALKDRSASSDKKEKSPGDYGQELVKRVQKRTSQNKRKNDTGRQNRNNNMKAGEDTKEHSKVRIARRKVNKRMKMIAALIVVLIITGAAAFGIYKLATKKNYALYVSYNGKIYDIAGLDSNYVCDEKNAIFASDSKTFYTPEWPEQIDSDKNILSVASDNGRYFVTVTYDENKTSRKYSMYIWNKDECVLVTEDDLQKEIVYISNDGKVIYTNNNVINDEGSTNGTSLAMSSIMEVKKHSEAQTTLIEGNLNKAYVYEAKHIIVCLTNAGSLYTYDYERKEKPVTVADTVMQIWPASENTSGVYTGNADSLNTRKDVDAFLYSKSDGVYYYSCKDAAVHKIDKKTDTDADYIIDKNNSLIYRLSGATLTSALYKDGKTGDYIDIDSMTKEKNYIYNSASGEIVYVNADNRLRVIDNNKITDIASDVNAGSLSKVYNKSKAITYIADNNQYYMNSIKEKAVLIFKADSNTSTQGTHFYKNRIYSYDSDNILYSNTLKGNNSSQIGYVDRLWLGTELK</sequence>
<dbReference type="STRING" id="515620.EUBELI_01349"/>
<feature type="compositionally biased region" description="Basic residues" evidence="1">
    <location>
        <begin position="67"/>
        <end position="76"/>
    </location>
</feature>
<evidence type="ECO:0000313" key="3">
    <source>
        <dbReference type="EMBL" id="ACR72344.1"/>
    </source>
</evidence>
<keyword evidence="2" id="KW-1133">Transmembrane helix</keyword>
<evidence type="ECO:0000256" key="1">
    <source>
        <dbReference type="SAM" id="MobiDB-lite"/>
    </source>
</evidence>
<dbReference type="InterPro" id="IPR011044">
    <property type="entry name" value="Quino_amine_DH_bsu"/>
</dbReference>
<dbReference type="EMBL" id="CP001104">
    <property type="protein sequence ID" value="ACR72344.1"/>
    <property type="molecule type" value="Genomic_DNA"/>
</dbReference>
<dbReference type="HOGENOM" id="CLU_489791_0_0_9"/>
<dbReference type="Proteomes" id="UP000001476">
    <property type="component" value="Chromosome"/>
</dbReference>
<dbReference type="KEGG" id="eel:EUBELI_01349"/>
<feature type="compositionally biased region" description="Basic and acidic residues" evidence="1">
    <location>
        <begin position="40"/>
        <end position="57"/>
    </location>
</feature>
<name>C4Z1I3_LACE2</name>
<reference evidence="3 4" key="1">
    <citation type="journal article" date="2009" name="Proc. Natl. Acad. Sci. U.S.A.">
        <title>Characterizing a model human gut microbiota composed of members of its two dominant bacterial phyla.</title>
        <authorList>
            <person name="Mahowald M.A."/>
            <person name="Rey F.E."/>
            <person name="Seedorf H."/>
            <person name="Turnbaugh P.J."/>
            <person name="Fulton R.S."/>
            <person name="Wollam A."/>
            <person name="Shah N."/>
            <person name="Wang C."/>
            <person name="Magrini V."/>
            <person name="Wilson R.K."/>
            <person name="Cantarel B.L."/>
            <person name="Coutinho P.M."/>
            <person name="Henrissat B."/>
            <person name="Crock L.W."/>
            <person name="Russell A."/>
            <person name="Verberkmoes N.C."/>
            <person name="Hettich R.L."/>
            <person name="Gordon J.I."/>
        </authorList>
    </citation>
    <scope>NUCLEOTIDE SEQUENCE [LARGE SCALE GENOMIC DNA]</scope>
    <source>
        <strain evidence="4">ATCC 27750 / DSM 3376 / VPI C15-48 / C15-B4</strain>
    </source>
</reference>
<dbReference type="eggNOG" id="ENOG5032ZSK">
    <property type="taxonomic scope" value="Bacteria"/>
</dbReference>
<proteinExistence type="predicted"/>
<evidence type="ECO:0000256" key="2">
    <source>
        <dbReference type="SAM" id="Phobius"/>
    </source>
</evidence>
<accession>C4Z1I3</accession>
<keyword evidence="2" id="KW-0472">Membrane</keyword>
<protein>
    <submittedName>
        <fullName evidence="3">Uncharacterized protein</fullName>
    </submittedName>
</protein>
<organism evidence="3 4">
    <name type="scientific">Lachnospira eligens (strain ATCC 27750 / DSM 3376 / VPI C15-48 / C15-B4)</name>
    <name type="common">Eubacterium eligens</name>
    <dbReference type="NCBI Taxonomy" id="515620"/>
    <lineage>
        <taxon>Bacteria</taxon>
        <taxon>Bacillati</taxon>
        <taxon>Bacillota</taxon>
        <taxon>Clostridia</taxon>
        <taxon>Lachnospirales</taxon>
        <taxon>Lachnospiraceae</taxon>
        <taxon>Lachnospira</taxon>
    </lineage>
</organism>
<dbReference type="GeneID" id="41356060"/>
<feature type="compositionally biased region" description="Basic and acidic residues" evidence="1">
    <location>
        <begin position="92"/>
        <end position="101"/>
    </location>
</feature>
<dbReference type="AlphaFoldDB" id="C4Z1I3"/>
<evidence type="ECO:0000313" key="4">
    <source>
        <dbReference type="Proteomes" id="UP000001476"/>
    </source>
</evidence>